<feature type="coiled-coil region" evidence="1">
    <location>
        <begin position="52"/>
        <end position="79"/>
    </location>
</feature>
<evidence type="ECO:0000313" key="4">
    <source>
        <dbReference type="Proteomes" id="UP000018721"/>
    </source>
</evidence>
<accession>V9DU56</accession>
<name>V9DU56_PHYNI</name>
<gene>
    <name evidence="3" type="ORF">F443_22513</name>
</gene>
<protein>
    <submittedName>
        <fullName evidence="3">Uncharacterized protein</fullName>
    </submittedName>
</protein>
<feature type="compositionally biased region" description="Low complexity" evidence="2">
    <location>
        <begin position="375"/>
        <end position="385"/>
    </location>
</feature>
<feature type="coiled-coil region" evidence="1">
    <location>
        <begin position="179"/>
        <end position="353"/>
    </location>
</feature>
<feature type="compositionally biased region" description="Low complexity" evidence="2">
    <location>
        <begin position="397"/>
        <end position="415"/>
    </location>
</feature>
<feature type="compositionally biased region" description="Polar residues" evidence="2">
    <location>
        <begin position="1"/>
        <end position="20"/>
    </location>
</feature>
<keyword evidence="1" id="KW-0175">Coiled coil</keyword>
<dbReference type="eggNOG" id="ENOG502SPUZ">
    <property type="taxonomic scope" value="Eukaryota"/>
</dbReference>
<dbReference type="Gene3D" id="1.10.287.1490">
    <property type="match status" value="1"/>
</dbReference>
<reference evidence="3 4" key="1">
    <citation type="submission" date="2013-11" db="EMBL/GenBank/DDBJ databases">
        <title>The Genome Sequence of Phytophthora parasitica P1569.</title>
        <authorList>
            <consortium name="The Broad Institute Genomics Platform"/>
            <person name="Russ C."/>
            <person name="Tyler B."/>
            <person name="Panabieres F."/>
            <person name="Shan W."/>
            <person name="Tripathy S."/>
            <person name="Grunwald N."/>
            <person name="Machado M."/>
            <person name="Johnson C.S."/>
            <person name="Arredondo F."/>
            <person name="Hong C."/>
            <person name="Coffey M."/>
            <person name="Young S.K."/>
            <person name="Zeng Q."/>
            <person name="Gargeya S."/>
            <person name="Fitzgerald M."/>
            <person name="Abouelleil A."/>
            <person name="Alvarado L."/>
            <person name="Chapman S.B."/>
            <person name="Gainer-Dewar J."/>
            <person name="Goldberg J."/>
            <person name="Griggs A."/>
            <person name="Gujja S."/>
            <person name="Hansen M."/>
            <person name="Howarth C."/>
            <person name="Imamovic A."/>
            <person name="Ireland A."/>
            <person name="Larimer J."/>
            <person name="McCowan C."/>
            <person name="Murphy C."/>
            <person name="Pearson M."/>
            <person name="Poon T.W."/>
            <person name="Priest M."/>
            <person name="Roberts A."/>
            <person name="Saif S."/>
            <person name="Shea T."/>
            <person name="Sykes S."/>
            <person name="Wortman J."/>
            <person name="Nusbaum C."/>
            <person name="Birren B."/>
        </authorList>
    </citation>
    <scope>NUCLEOTIDE SEQUENCE [LARGE SCALE GENOMIC DNA]</scope>
    <source>
        <strain evidence="3 4">P1569</strain>
    </source>
</reference>
<feature type="region of interest" description="Disordered" evidence="2">
    <location>
        <begin position="368"/>
        <end position="477"/>
    </location>
</feature>
<dbReference type="AlphaFoldDB" id="V9DU56"/>
<dbReference type="PANTHER" id="PTHR43941">
    <property type="entry name" value="STRUCTURAL MAINTENANCE OF CHROMOSOMES PROTEIN 2"/>
    <property type="match status" value="1"/>
</dbReference>
<proteinExistence type="predicted"/>
<dbReference type="PANTHER" id="PTHR43941:SF1">
    <property type="entry name" value="STRUCTURAL MAINTENANCE OF CHROMOSOMES PROTEIN 2"/>
    <property type="match status" value="1"/>
</dbReference>
<evidence type="ECO:0000313" key="3">
    <source>
        <dbReference type="EMBL" id="ETI30374.1"/>
    </source>
</evidence>
<sequence length="734" mass="82048">MSSDNNVFVDLTSSPGSSPRSAVRGAPATVSTIELVDPSLDLAAVHGQVEALRELRSDHANLRREFLAARRRAEDLDRQLADAADAASPYVLFCQRKYDSVRHQLESTQTKLAECLDALQERFDNSHELEACRLRYRDLKIRYDEAVSEFQDRISTLEGQLAAASSFGMIVPPDTARRIADLESQLTQSQIDLQVARNRQSALASELRESATFHKAAQAEVARLEAAIKRKHCRLRTLNDNYERRLRVVDTTIATHTAELGRLQDRVSTLDRDLQKASQRAQAAISQRDQAKAAHIATQDRVSAARDTIARLEKRINQVERSQKSRQDLESAFAKLQQEKDDLAVQRDELLGQLGERFMEITDLRAERDQGQEKLSSIASLLPSAPDHKRARSESESPTPSARASKAARSTSSLSQASAPGHAPVSASPIELLSTAAAGQRATRSMSSSSSAGPPGHLHRSVRSAAKSGGGVTRAPTAHLVQLTFSTRTSRETTVVKDEFGMPSGPLSDAELAALPPTTVPRSEWIPGYRDRRSFRGHDIVPSSAQDIRQTSTVEMDADLLFHHYTKPMEWLIPLRDPVPPLGDWRDNLVGENNVRYLIEFAPWEILAAPLDPLTFKSRGWFRHMMRLYASDEDEHLRAYWDSTHAFQVSITKRRASRYLDAFYADRKQRRSRAGARWKSLLQQVLIGLLRCYHYGDVPEEHPALEIAHLRGKFLSSSSWSRAVVMCWLAACSF</sequence>
<comment type="caution">
    <text evidence="3">The sequence shown here is derived from an EMBL/GenBank/DDBJ whole genome shotgun (WGS) entry which is preliminary data.</text>
</comment>
<organism evidence="3 4">
    <name type="scientific">Phytophthora nicotianae P1569</name>
    <dbReference type="NCBI Taxonomy" id="1317065"/>
    <lineage>
        <taxon>Eukaryota</taxon>
        <taxon>Sar</taxon>
        <taxon>Stramenopiles</taxon>
        <taxon>Oomycota</taxon>
        <taxon>Peronosporomycetes</taxon>
        <taxon>Peronosporales</taxon>
        <taxon>Peronosporaceae</taxon>
        <taxon>Phytophthora</taxon>
    </lineage>
</organism>
<keyword evidence="4" id="KW-1185">Reference proteome</keyword>
<dbReference type="EMBL" id="ANIZ01004119">
    <property type="protein sequence ID" value="ETI30374.1"/>
    <property type="molecule type" value="Genomic_DNA"/>
</dbReference>
<evidence type="ECO:0000256" key="1">
    <source>
        <dbReference type="SAM" id="Coils"/>
    </source>
</evidence>
<evidence type="ECO:0000256" key="2">
    <source>
        <dbReference type="SAM" id="MobiDB-lite"/>
    </source>
</evidence>
<dbReference type="HOGENOM" id="CLU_016983_0_0_1"/>
<dbReference type="Proteomes" id="UP000018721">
    <property type="component" value="Unassembled WGS sequence"/>
</dbReference>
<feature type="region of interest" description="Disordered" evidence="2">
    <location>
        <begin position="1"/>
        <end position="26"/>
    </location>
</feature>
<dbReference type="SUPFAM" id="SSF90257">
    <property type="entry name" value="Myosin rod fragments"/>
    <property type="match status" value="1"/>
</dbReference>
<feature type="compositionally biased region" description="Basic and acidic residues" evidence="2">
    <location>
        <begin position="386"/>
        <end position="395"/>
    </location>
</feature>